<dbReference type="Proteomes" id="UP000005824">
    <property type="component" value="Unassembled WGS sequence"/>
</dbReference>
<organism evidence="1 2">
    <name type="scientific">Chthoniobacter flavus Ellin428</name>
    <dbReference type="NCBI Taxonomy" id="497964"/>
    <lineage>
        <taxon>Bacteria</taxon>
        <taxon>Pseudomonadati</taxon>
        <taxon>Verrucomicrobiota</taxon>
        <taxon>Spartobacteria</taxon>
        <taxon>Chthoniobacterales</taxon>
        <taxon>Chthoniobacteraceae</taxon>
        <taxon>Chthoniobacter</taxon>
    </lineage>
</organism>
<dbReference type="InParanoid" id="B4DAM1"/>
<protein>
    <submittedName>
        <fullName evidence="1">Uncharacterized protein</fullName>
    </submittedName>
</protein>
<keyword evidence="2" id="KW-1185">Reference proteome</keyword>
<dbReference type="InterPro" id="IPR059226">
    <property type="entry name" value="Choice_anch_Q_dom"/>
</dbReference>
<name>B4DAM1_9BACT</name>
<evidence type="ECO:0000313" key="2">
    <source>
        <dbReference type="Proteomes" id="UP000005824"/>
    </source>
</evidence>
<dbReference type="eggNOG" id="COG5492">
    <property type="taxonomic scope" value="Bacteria"/>
</dbReference>
<evidence type="ECO:0000313" key="1">
    <source>
        <dbReference type="EMBL" id="EDY16539.1"/>
    </source>
</evidence>
<sequence length="666" mass="67410">MQLPSASLTTSATLINCTVSGNTNSNASGQGAIYVQPGVAQTTLLLESTIVSGNTTGGNPSDITGNAALSTSSGNLVGSGGGLTNGVNGNIVGVNNPLLGPLANNGGPTLTMAPLDGSPVVDNGRASAAAPEVTVGGSSGAYSLSYNGSSTSPLSFNASLAAINAALNGLPSIGGAGGSVTLVGSSSDYFVIFGGTLAGNTLPLTATGFGGATVQVATNDQRGAGFPRVIGAAVDIGAVEALLYTPTVTNATTNEDTQTTSGLVITTNAVDAGTTTNYQISNISGGTLYQNDGATVINSGDFITVAQGAAGLKFSPGANLNSFASSFGFSAQAAVGTTAVDLRGSVVSASIIVNPVADTPSVTNASTLPNTQTTSGLVISRNAADGAETAFFKISNIQNGAVFLNDGVTPVSSGSFITVAQGNAGLKFTPTSGFIGGATFDVQGSNDNAGTGLSPIATATITVATVNPTPLQVGTSATLNRQTGLFDLSVNVSNTTQAPINGFRLHVDYSSYVGAYPSLRLQNATSLANYPDVYVDYPYPVAVQGTVVMHLEFYTSNRLFPNPFTPVLTVTTLSTSQTPLPNPQGIQVGRIVRLPDSTILLEFPTTPGLWYRIRFSNDATNWFDSQVPIQASGTQTQWIDNGAPLTSSPPSTVPSRFYYVRQIPTP</sequence>
<comment type="caution">
    <text evidence="1">The sequence shown here is derived from an EMBL/GenBank/DDBJ whole genome shotgun (WGS) entry which is preliminary data.</text>
</comment>
<accession>B4DAM1</accession>
<dbReference type="AlphaFoldDB" id="B4DAM1"/>
<dbReference type="STRING" id="497964.CfE428DRAFT_5962"/>
<dbReference type="EMBL" id="ABVL01000031">
    <property type="protein sequence ID" value="EDY16539.1"/>
    <property type="molecule type" value="Genomic_DNA"/>
</dbReference>
<proteinExistence type="predicted"/>
<dbReference type="NCBIfam" id="NF041518">
    <property type="entry name" value="choice_anch_Q"/>
    <property type="match status" value="1"/>
</dbReference>
<gene>
    <name evidence="1" type="ORF">CfE428DRAFT_5962</name>
</gene>
<reference evidence="1 2" key="1">
    <citation type="journal article" date="2011" name="J. Bacteriol.">
        <title>Genome sequence of Chthoniobacter flavus Ellin428, an aerobic heterotrophic soil bacterium.</title>
        <authorList>
            <person name="Kant R."/>
            <person name="van Passel M.W."/>
            <person name="Palva A."/>
            <person name="Lucas S."/>
            <person name="Lapidus A."/>
            <person name="Glavina Del Rio T."/>
            <person name="Dalin E."/>
            <person name="Tice H."/>
            <person name="Bruce D."/>
            <person name="Goodwin L."/>
            <person name="Pitluck S."/>
            <person name="Larimer F.W."/>
            <person name="Land M.L."/>
            <person name="Hauser L."/>
            <person name="Sangwan P."/>
            <person name="de Vos W.M."/>
            <person name="Janssen P.H."/>
            <person name="Smidt H."/>
        </authorList>
    </citation>
    <scope>NUCLEOTIDE SEQUENCE [LARGE SCALE GENOMIC DNA]</scope>
    <source>
        <strain evidence="1 2">Ellin428</strain>
    </source>
</reference>